<evidence type="ECO:0000256" key="1">
    <source>
        <dbReference type="ARBA" id="ARBA00010833"/>
    </source>
</evidence>
<comment type="caution">
    <text evidence="5">The sequence shown here is derived from an EMBL/GenBank/DDBJ whole genome shotgun (WGS) entry which is preliminary data.</text>
</comment>
<gene>
    <name evidence="5" type="ORF">E0485_17500</name>
</gene>
<feature type="domain" description="Mannosylglycerate hydrolase MGH1-like glycoside hydrolase" evidence="4">
    <location>
        <begin position="215"/>
        <end position="521"/>
    </location>
</feature>
<sequence>MVLRDLHGGDEAPSTIFVLKLMKGGEAIPYELVVSETRLRIVHKFNQTEYAELCISDEDIIHARLAGVSLQLTAVKSRYDSLMPYGLNQWEYHLYSKEIKLMFTLLQGDADIRAPWKFVGNESIEIIMNPNDEVCSFVIESYKTVWKKKTYEDYIQACERVDTHYKQWLQDMPVVPDKYEPSRELAAYITWSCVVHPEGQLKDYAMYMSKNWMFNIWSWDNCFNAMMLSANRPELALAQLDLFIRHQDESGIYADFINDKFLSFNCCKPPIHAWAFKNMRNQNSWFDDKAIVARMYDSLTRATNYWLEHRRADASCLPVYNHGNDSGWDNASIFHHGIPVEAPDLAAHLIRQMDILSEMAVELQLEDEATAWKVEADKLYGLLLERLVQDSRFVARYAPEDRIIEHQDSLILMMPIIIGYRLPQNIVETLVNTLVDRFEAAFGLCTESHASPLYRENGYWLGPIWAPVTYLFIDALMDNGYNEFATRLACKFMDLTLVGGMAENFDPVSGEGLVDPAFTWTSSVFLMLAGQFSSPWREIG</sequence>
<dbReference type="InterPro" id="IPR008928">
    <property type="entry name" value="6-hairpin_glycosidase_sf"/>
</dbReference>
<evidence type="ECO:0000256" key="2">
    <source>
        <dbReference type="ARBA" id="ARBA00022801"/>
    </source>
</evidence>
<dbReference type="Pfam" id="PF22422">
    <property type="entry name" value="MGH1-like_GH"/>
    <property type="match status" value="1"/>
</dbReference>
<accession>A0A4R4EBX7</accession>
<dbReference type="GO" id="GO:0009311">
    <property type="term" value="P:oligosaccharide metabolic process"/>
    <property type="evidence" value="ECO:0007669"/>
    <property type="project" value="InterPro"/>
</dbReference>
<keyword evidence="3" id="KW-0326">Glycosidase</keyword>
<dbReference type="OrthoDB" id="9798687at2"/>
<evidence type="ECO:0000313" key="6">
    <source>
        <dbReference type="Proteomes" id="UP000295418"/>
    </source>
</evidence>
<dbReference type="PANTHER" id="PTHR10412">
    <property type="entry name" value="MANNOSYL-OLIGOSACCHARIDE GLUCOSIDASE"/>
    <property type="match status" value="1"/>
</dbReference>
<dbReference type="PANTHER" id="PTHR10412:SF11">
    <property type="entry name" value="MANNOSYL-OLIGOSACCHARIDE GLUCOSIDASE"/>
    <property type="match status" value="1"/>
</dbReference>
<keyword evidence="2" id="KW-0378">Hydrolase</keyword>
<dbReference type="AlphaFoldDB" id="A0A4R4EBX7"/>
<organism evidence="5 6">
    <name type="scientific">Paenibacillus albiflavus</name>
    <dbReference type="NCBI Taxonomy" id="2545760"/>
    <lineage>
        <taxon>Bacteria</taxon>
        <taxon>Bacillati</taxon>
        <taxon>Bacillota</taxon>
        <taxon>Bacilli</taxon>
        <taxon>Bacillales</taxon>
        <taxon>Paenibacillaceae</taxon>
        <taxon>Paenibacillus</taxon>
    </lineage>
</organism>
<dbReference type="InterPro" id="IPR012341">
    <property type="entry name" value="6hp_glycosidase-like_sf"/>
</dbReference>
<dbReference type="SUPFAM" id="SSF48208">
    <property type="entry name" value="Six-hairpin glycosidases"/>
    <property type="match status" value="1"/>
</dbReference>
<proteinExistence type="inferred from homology"/>
<evidence type="ECO:0000256" key="3">
    <source>
        <dbReference type="ARBA" id="ARBA00023295"/>
    </source>
</evidence>
<evidence type="ECO:0000313" key="5">
    <source>
        <dbReference type="EMBL" id="TCZ75438.1"/>
    </source>
</evidence>
<dbReference type="GO" id="GO:0006487">
    <property type="term" value="P:protein N-linked glycosylation"/>
    <property type="evidence" value="ECO:0007669"/>
    <property type="project" value="TreeGrafter"/>
</dbReference>
<dbReference type="GO" id="GO:0004573">
    <property type="term" value="F:Glc3Man9GlcNAc2 oligosaccharide glucosidase activity"/>
    <property type="evidence" value="ECO:0007669"/>
    <property type="project" value="InterPro"/>
</dbReference>
<dbReference type="EMBL" id="SKFG01000020">
    <property type="protein sequence ID" value="TCZ75438.1"/>
    <property type="molecule type" value="Genomic_DNA"/>
</dbReference>
<reference evidence="5 6" key="1">
    <citation type="submission" date="2019-03" db="EMBL/GenBank/DDBJ databases">
        <authorList>
            <person name="Kim M.K.M."/>
        </authorList>
    </citation>
    <scope>NUCLEOTIDE SEQUENCE [LARGE SCALE GENOMIC DNA]</scope>
    <source>
        <strain evidence="5 6">18JY21-1</strain>
    </source>
</reference>
<dbReference type="InterPro" id="IPR004888">
    <property type="entry name" value="Glycoside_hydrolase_63"/>
</dbReference>
<dbReference type="InterPro" id="IPR054491">
    <property type="entry name" value="MGH1-like_GH"/>
</dbReference>
<dbReference type="Proteomes" id="UP000295418">
    <property type="component" value="Unassembled WGS sequence"/>
</dbReference>
<comment type="similarity">
    <text evidence="1">Belongs to the glycosyl hydrolase 63 family.</text>
</comment>
<protein>
    <recommendedName>
        <fullName evidence="4">Mannosylglycerate hydrolase MGH1-like glycoside hydrolase domain-containing protein</fullName>
    </recommendedName>
</protein>
<name>A0A4R4EBX7_9BACL</name>
<dbReference type="Gene3D" id="1.50.10.10">
    <property type="match status" value="1"/>
</dbReference>
<keyword evidence="6" id="KW-1185">Reference proteome</keyword>
<evidence type="ECO:0000259" key="4">
    <source>
        <dbReference type="Pfam" id="PF22422"/>
    </source>
</evidence>